<reference evidence="2" key="1">
    <citation type="submission" date="2020-04" db="EMBL/GenBank/DDBJ databases">
        <title>Draft genome resource of the tomato pathogen Pseudocercospora fuligena.</title>
        <authorList>
            <person name="Zaccaron A."/>
        </authorList>
    </citation>
    <scope>NUCLEOTIDE SEQUENCE</scope>
    <source>
        <strain evidence="2">PF001</strain>
    </source>
</reference>
<dbReference type="InterPro" id="IPR003779">
    <property type="entry name" value="CMD-like"/>
</dbReference>
<feature type="domain" description="Carboxymuconolactone decarboxylase-like" evidence="1">
    <location>
        <begin position="167"/>
        <end position="241"/>
    </location>
</feature>
<dbReference type="PANTHER" id="PTHR33930">
    <property type="entry name" value="ALKYL HYDROPEROXIDE REDUCTASE AHPD"/>
    <property type="match status" value="1"/>
</dbReference>
<dbReference type="EMBL" id="JABCIY010000007">
    <property type="protein sequence ID" value="KAF7197777.1"/>
    <property type="molecule type" value="Genomic_DNA"/>
</dbReference>
<gene>
    <name evidence="2" type="ORF">HII31_00866</name>
</gene>
<evidence type="ECO:0000259" key="1">
    <source>
        <dbReference type="Pfam" id="PF02627"/>
    </source>
</evidence>
<dbReference type="InterPro" id="IPR029032">
    <property type="entry name" value="AhpD-like"/>
</dbReference>
<sequence length="257" mass="28854">MTSQQEQLKQSFITSLGQTAWDANPSWEIISTHDPDIMPSIISLLSIPKRKQHLTPKFQSLVSLAVDASSTHLYEPGIRQHILAAQALGATKTEIMEVLELTSTLGIHACNIGVPILVDVMKEEGVYEKHPTAGKSFDQKRLELKKIFEEKRGYWHKFWEDILAFDPELFEAYTSFSGVPWDRKSGGLSPMEKELIYCAFDAAATHLYVSGLKEHMRNALRYGATPEQIVEVLELAMPLSFHTLNVAAPIVGEVFKE</sequence>
<evidence type="ECO:0000313" key="3">
    <source>
        <dbReference type="Proteomes" id="UP000660729"/>
    </source>
</evidence>
<dbReference type="Proteomes" id="UP000660729">
    <property type="component" value="Unassembled WGS sequence"/>
</dbReference>
<feature type="domain" description="Carboxymuconolactone decarboxylase-like" evidence="1">
    <location>
        <begin position="51"/>
        <end position="100"/>
    </location>
</feature>
<dbReference type="PANTHER" id="PTHR33930:SF2">
    <property type="entry name" value="BLR3452 PROTEIN"/>
    <property type="match status" value="1"/>
</dbReference>
<proteinExistence type="predicted"/>
<organism evidence="2 3">
    <name type="scientific">Pseudocercospora fuligena</name>
    <dbReference type="NCBI Taxonomy" id="685502"/>
    <lineage>
        <taxon>Eukaryota</taxon>
        <taxon>Fungi</taxon>
        <taxon>Dikarya</taxon>
        <taxon>Ascomycota</taxon>
        <taxon>Pezizomycotina</taxon>
        <taxon>Dothideomycetes</taxon>
        <taxon>Dothideomycetidae</taxon>
        <taxon>Mycosphaerellales</taxon>
        <taxon>Mycosphaerellaceae</taxon>
        <taxon>Pseudocercospora</taxon>
    </lineage>
</organism>
<dbReference type="GO" id="GO:0051920">
    <property type="term" value="F:peroxiredoxin activity"/>
    <property type="evidence" value="ECO:0007669"/>
    <property type="project" value="InterPro"/>
</dbReference>
<accession>A0A8H6RUT2</accession>
<name>A0A8H6RUT2_9PEZI</name>
<dbReference type="Pfam" id="PF02627">
    <property type="entry name" value="CMD"/>
    <property type="match status" value="2"/>
</dbReference>
<dbReference type="Gene3D" id="1.20.1290.10">
    <property type="entry name" value="AhpD-like"/>
    <property type="match status" value="1"/>
</dbReference>
<protein>
    <recommendedName>
        <fullName evidence="1">Carboxymuconolactone decarboxylase-like domain-containing protein</fullName>
    </recommendedName>
</protein>
<keyword evidence="3" id="KW-1185">Reference proteome</keyword>
<comment type="caution">
    <text evidence="2">The sequence shown here is derived from an EMBL/GenBank/DDBJ whole genome shotgun (WGS) entry which is preliminary data.</text>
</comment>
<dbReference type="SUPFAM" id="SSF69118">
    <property type="entry name" value="AhpD-like"/>
    <property type="match status" value="1"/>
</dbReference>
<dbReference type="AlphaFoldDB" id="A0A8H6RUT2"/>
<evidence type="ECO:0000313" key="2">
    <source>
        <dbReference type="EMBL" id="KAF7197777.1"/>
    </source>
</evidence>
<dbReference type="OrthoDB" id="10250730at2759"/>